<name>A0AAV5QZE6_PICKL</name>
<gene>
    <name evidence="2" type="ORF">DAPK24_009470</name>
</gene>
<organism evidence="2 3">
    <name type="scientific">Pichia kluyveri</name>
    <name type="common">Yeast</name>
    <dbReference type="NCBI Taxonomy" id="36015"/>
    <lineage>
        <taxon>Eukaryota</taxon>
        <taxon>Fungi</taxon>
        <taxon>Dikarya</taxon>
        <taxon>Ascomycota</taxon>
        <taxon>Saccharomycotina</taxon>
        <taxon>Pichiomycetes</taxon>
        <taxon>Pichiales</taxon>
        <taxon>Pichiaceae</taxon>
        <taxon>Pichia</taxon>
    </lineage>
</organism>
<evidence type="ECO:0000256" key="1">
    <source>
        <dbReference type="SAM" id="Phobius"/>
    </source>
</evidence>
<proteinExistence type="predicted"/>
<reference evidence="2 3" key="1">
    <citation type="journal article" date="2023" name="Elife">
        <title>Identification of key yeast species and microbe-microbe interactions impacting larval growth of Drosophila in the wild.</title>
        <authorList>
            <person name="Mure A."/>
            <person name="Sugiura Y."/>
            <person name="Maeda R."/>
            <person name="Honda K."/>
            <person name="Sakurai N."/>
            <person name="Takahashi Y."/>
            <person name="Watada M."/>
            <person name="Katoh T."/>
            <person name="Gotoh A."/>
            <person name="Gotoh Y."/>
            <person name="Taniguchi I."/>
            <person name="Nakamura K."/>
            <person name="Hayashi T."/>
            <person name="Katayama T."/>
            <person name="Uemura T."/>
            <person name="Hattori Y."/>
        </authorList>
    </citation>
    <scope>NUCLEOTIDE SEQUENCE [LARGE SCALE GENOMIC DNA]</scope>
    <source>
        <strain evidence="2 3">PK-24</strain>
    </source>
</reference>
<protein>
    <submittedName>
        <fullName evidence="2">Uncharacterized protein</fullName>
    </submittedName>
</protein>
<dbReference type="AlphaFoldDB" id="A0AAV5QZE6"/>
<comment type="caution">
    <text evidence="2">The sequence shown here is derived from an EMBL/GenBank/DDBJ whole genome shotgun (WGS) entry which is preliminary data.</text>
</comment>
<feature type="transmembrane region" description="Helical" evidence="1">
    <location>
        <begin position="105"/>
        <end position="126"/>
    </location>
</feature>
<evidence type="ECO:0000313" key="3">
    <source>
        <dbReference type="Proteomes" id="UP001378960"/>
    </source>
</evidence>
<dbReference type="Proteomes" id="UP001378960">
    <property type="component" value="Unassembled WGS sequence"/>
</dbReference>
<feature type="transmembrane region" description="Helical" evidence="1">
    <location>
        <begin position="200"/>
        <end position="222"/>
    </location>
</feature>
<keyword evidence="1" id="KW-0812">Transmembrane</keyword>
<sequence>MTTRTLGNFKTLREILDFNDRLNQNEIETQINELNERVDVMNPNNHFLRGYSIKKTSITSVLDWNAVYSNDKLFSCIMVLLITVVSQLVFSYISFALVNVQQNMVLFYCCQGLNLIFSYLIPLTLIQDIEEVFENPTVQLASEIHIYKQLRFCSYVHSLCFVVSLCTLVYLFRNGPFIEMRVNIRDMVETPIDMTTFIRILQLISFQLTSINLILSLLNLFLTSRKIRHCYNKIERLQNPQDMDLMFNASLVENRFSNDLF</sequence>
<evidence type="ECO:0000313" key="2">
    <source>
        <dbReference type="EMBL" id="GMM44372.1"/>
    </source>
</evidence>
<accession>A0AAV5QZE6</accession>
<feature type="transmembrane region" description="Helical" evidence="1">
    <location>
        <begin position="152"/>
        <end position="172"/>
    </location>
</feature>
<keyword evidence="1" id="KW-0472">Membrane</keyword>
<keyword evidence="1" id="KW-1133">Transmembrane helix</keyword>
<keyword evidence="3" id="KW-1185">Reference proteome</keyword>
<feature type="transmembrane region" description="Helical" evidence="1">
    <location>
        <begin position="73"/>
        <end position="93"/>
    </location>
</feature>
<dbReference type="EMBL" id="BTGB01000001">
    <property type="protein sequence ID" value="GMM44372.1"/>
    <property type="molecule type" value="Genomic_DNA"/>
</dbReference>